<organism evidence="1 2">
    <name type="scientific">Pseudomonas putida</name>
    <name type="common">Arthrobacter siderocapsulatus</name>
    <dbReference type="NCBI Taxonomy" id="303"/>
    <lineage>
        <taxon>Bacteria</taxon>
        <taxon>Pseudomonadati</taxon>
        <taxon>Pseudomonadota</taxon>
        <taxon>Gammaproteobacteria</taxon>
        <taxon>Pseudomonadales</taxon>
        <taxon>Pseudomonadaceae</taxon>
        <taxon>Pseudomonas</taxon>
    </lineage>
</organism>
<comment type="caution">
    <text evidence="1">The sequence shown here is derived from an EMBL/GenBank/DDBJ whole genome shotgun (WGS) entry which is preliminary data.</text>
</comment>
<gene>
    <name evidence="1" type="ORF">JEU22_01880</name>
</gene>
<accession>A0A8I1ECA0</accession>
<reference evidence="1" key="1">
    <citation type="submission" date="2020-12" db="EMBL/GenBank/DDBJ databases">
        <title>Enhanced detection system for hospital associated transmission using whole genome sequencing surveillance.</title>
        <authorList>
            <person name="Harrison L.H."/>
            <person name="Van Tyne D."/>
            <person name="Marsh J.W."/>
            <person name="Griffith M.P."/>
            <person name="Snyder D.J."/>
            <person name="Cooper V.S."/>
            <person name="Mustapha M."/>
        </authorList>
    </citation>
    <scope>NUCLEOTIDE SEQUENCE</scope>
    <source>
        <strain evidence="1">PSB00042</strain>
    </source>
</reference>
<protein>
    <submittedName>
        <fullName evidence="1">Uncharacterized protein</fullName>
    </submittedName>
</protein>
<evidence type="ECO:0000313" key="2">
    <source>
        <dbReference type="Proteomes" id="UP000637061"/>
    </source>
</evidence>
<evidence type="ECO:0000313" key="1">
    <source>
        <dbReference type="EMBL" id="MBI6882649.1"/>
    </source>
</evidence>
<proteinExistence type="predicted"/>
<dbReference type="Proteomes" id="UP000637061">
    <property type="component" value="Unassembled WGS sequence"/>
</dbReference>
<dbReference type="EMBL" id="JAEHTE010000001">
    <property type="protein sequence ID" value="MBI6882649.1"/>
    <property type="molecule type" value="Genomic_DNA"/>
</dbReference>
<sequence length="195" mass="22272">MSHSIIPAKDKRSYFEVLLAAAFASSTARVIASIKGIDLHSVALAEHNARRATQLLGYRCKRLGRDARNSPLYAGIDFKPEYDWCYEKHRKITPDVLTPKLIHDHLLLGNAIVWGEWRISILGHAEQGDLFGRRATKFSVFVDHKDGRSHRLENQDRPAARARQAYYLVMGERYSWDDGLPEEEESEPSHYLALT</sequence>
<dbReference type="RefSeq" id="WP_198746260.1">
    <property type="nucleotide sequence ID" value="NZ_JAEHTE010000001.1"/>
</dbReference>
<dbReference type="AlphaFoldDB" id="A0A8I1ECA0"/>
<name>A0A8I1ECA0_PSEPU</name>